<reference evidence="4 5" key="1">
    <citation type="submission" date="2023-02" db="EMBL/GenBank/DDBJ databases">
        <title>Genome sequence of Sphingobacterium sp. KACC 22765.</title>
        <authorList>
            <person name="Kim S."/>
            <person name="Heo J."/>
            <person name="Kwon S.-W."/>
        </authorList>
    </citation>
    <scope>NUCLEOTIDE SEQUENCE [LARGE SCALE GENOMIC DNA]</scope>
    <source>
        <strain evidence="4 5">KACC 22765</strain>
    </source>
</reference>
<dbReference type="PANTHER" id="PTHR43479:SF11">
    <property type="entry name" value="ACREF_ENVCD OPERON REPRESSOR-RELATED"/>
    <property type="match status" value="1"/>
</dbReference>
<dbReference type="PRINTS" id="PR00455">
    <property type="entry name" value="HTHTETR"/>
</dbReference>
<dbReference type="InterPro" id="IPR001647">
    <property type="entry name" value="HTH_TetR"/>
</dbReference>
<sequence length="197" mass="22494">MKREISKDTIIDTAVRLFAKKGFHATSLREIGEDCGIYPSMTIYYFSSKDGLLREILQRIIWQLKTLATAVGHKKGAWNQLHFFTQQTIAWMHEHNNLACILFQELSLSRSSNNAHLLEELAQLHRNLFQRLLQDGEATGEFGHIPDKTFLYHVTFGTFVHFWNIANFSSACGTGSKNEPDTIVNQLIDLLAAQLKK</sequence>
<organism evidence="4 5">
    <name type="scientific">Sphingobacterium oryzagri</name>
    <dbReference type="NCBI Taxonomy" id="3025669"/>
    <lineage>
        <taxon>Bacteria</taxon>
        <taxon>Pseudomonadati</taxon>
        <taxon>Bacteroidota</taxon>
        <taxon>Sphingobacteriia</taxon>
        <taxon>Sphingobacteriales</taxon>
        <taxon>Sphingobacteriaceae</taxon>
        <taxon>Sphingobacterium</taxon>
    </lineage>
</organism>
<feature type="DNA-binding region" description="H-T-H motif" evidence="2">
    <location>
        <begin position="27"/>
        <end position="46"/>
    </location>
</feature>
<evidence type="ECO:0000256" key="2">
    <source>
        <dbReference type="PROSITE-ProRule" id="PRU00335"/>
    </source>
</evidence>
<dbReference type="InterPro" id="IPR050624">
    <property type="entry name" value="HTH-type_Tx_Regulator"/>
</dbReference>
<accession>A0ABY7WFQ4</accession>
<dbReference type="SUPFAM" id="SSF46689">
    <property type="entry name" value="Homeodomain-like"/>
    <property type="match status" value="1"/>
</dbReference>
<feature type="domain" description="HTH tetR-type" evidence="3">
    <location>
        <begin position="4"/>
        <end position="64"/>
    </location>
</feature>
<evidence type="ECO:0000313" key="4">
    <source>
        <dbReference type="EMBL" id="WDF68452.1"/>
    </source>
</evidence>
<dbReference type="SUPFAM" id="SSF48498">
    <property type="entry name" value="Tetracyclin repressor-like, C-terminal domain"/>
    <property type="match status" value="1"/>
</dbReference>
<protein>
    <submittedName>
        <fullName evidence="4">TetR family transcriptional regulator</fullName>
    </submittedName>
</protein>
<evidence type="ECO:0000259" key="3">
    <source>
        <dbReference type="PROSITE" id="PS50977"/>
    </source>
</evidence>
<gene>
    <name evidence="4" type="ORF">PQ465_19425</name>
</gene>
<dbReference type="InterPro" id="IPR009057">
    <property type="entry name" value="Homeodomain-like_sf"/>
</dbReference>
<dbReference type="Gene3D" id="1.10.357.10">
    <property type="entry name" value="Tetracycline Repressor, domain 2"/>
    <property type="match status" value="1"/>
</dbReference>
<dbReference type="EMBL" id="CP117880">
    <property type="protein sequence ID" value="WDF68452.1"/>
    <property type="molecule type" value="Genomic_DNA"/>
</dbReference>
<name>A0ABY7WFQ4_9SPHI</name>
<keyword evidence="1 2" id="KW-0238">DNA-binding</keyword>
<dbReference type="PANTHER" id="PTHR43479">
    <property type="entry name" value="ACREF/ENVCD OPERON REPRESSOR-RELATED"/>
    <property type="match status" value="1"/>
</dbReference>
<dbReference type="Proteomes" id="UP001221558">
    <property type="component" value="Chromosome"/>
</dbReference>
<dbReference type="InterPro" id="IPR036271">
    <property type="entry name" value="Tet_transcr_reg_TetR-rel_C_sf"/>
</dbReference>
<dbReference type="Gene3D" id="1.10.10.60">
    <property type="entry name" value="Homeodomain-like"/>
    <property type="match status" value="1"/>
</dbReference>
<dbReference type="RefSeq" id="WP_274267185.1">
    <property type="nucleotide sequence ID" value="NZ_CP117880.1"/>
</dbReference>
<proteinExistence type="predicted"/>
<dbReference type="Pfam" id="PF00440">
    <property type="entry name" value="TetR_N"/>
    <property type="match status" value="1"/>
</dbReference>
<evidence type="ECO:0000256" key="1">
    <source>
        <dbReference type="ARBA" id="ARBA00023125"/>
    </source>
</evidence>
<keyword evidence="5" id="KW-1185">Reference proteome</keyword>
<dbReference type="PROSITE" id="PS50977">
    <property type="entry name" value="HTH_TETR_2"/>
    <property type="match status" value="1"/>
</dbReference>
<evidence type="ECO:0000313" key="5">
    <source>
        <dbReference type="Proteomes" id="UP001221558"/>
    </source>
</evidence>